<dbReference type="PANTHER" id="PTHR45527">
    <property type="entry name" value="NONRIBOSOMAL PEPTIDE SYNTHETASE"/>
    <property type="match status" value="1"/>
</dbReference>
<dbReference type="InterPro" id="IPR010071">
    <property type="entry name" value="AA_adenyl_dom"/>
</dbReference>
<dbReference type="InterPro" id="IPR023213">
    <property type="entry name" value="CAT-like_dom_sf"/>
</dbReference>
<dbReference type="InterPro" id="IPR009081">
    <property type="entry name" value="PP-bd_ACP"/>
</dbReference>
<dbReference type="InterPro" id="IPR025110">
    <property type="entry name" value="AMP-bd_C"/>
</dbReference>
<proteinExistence type="predicted"/>
<dbReference type="Pfam" id="PF00668">
    <property type="entry name" value="Condensation"/>
    <property type="match status" value="1"/>
</dbReference>
<dbReference type="InterPro" id="IPR042099">
    <property type="entry name" value="ANL_N_sf"/>
</dbReference>
<accession>A0ABY6B8U1</accession>
<protein>
    <submittedName>
        <fullName evidence="2">Amino acid adenylation domain-containing protein</fullName>
    </submittedName>
</protein>
<dbReference type="EMBL" id="CP104694">
    <property type="protein sequence ID" value="UXI66284.1"/>
    <property type="molecule type" value="Genomic_DNA"/>
</dbReference>
<dbReference type="Gene3D" id="3.30.559.10">
    <property type="entry name" value="Chloramphenicol acetyltransferase-like domain"/>
    <property type="match status" value="1"/>
</dbReference>
<dbReference type="NCBIfam" id="TIGR01733">
    <property type="entry name" value="AA-adenyl-dom"/>
    <property type="match status" value="1"/>
</dbReference>
<dbReference type="Proteomes" id="UP001064632">
    <property type="component" value="Chromosome"/>
</dbReference>
<dbReference type="PANTHER" id="PTHR45527:SF1">
    <property type="entry name" value="FATTY ACID SYNTHASE"/>
    <property type="match status" value="1"/>
</dbReference>
<evidence type="ECO:0000259" key="1">
    <source>
        <dbReference type="PROSITE" id="PS50075"/>
    </source>
</evidence>
<dbReference type="InterPro" id="IPR036736">
    <property type="entry name" value="ACP-like_sf"/>
</dbReference>
<feature type="domain" description="Carrier" evidence="1">
    <location>
        <begin position="156"/>
        <end position="230"/>
    </location>
</feature>
<dbReference type="Gene3D" id="3.30.559.30">
    <property type="entry name" value="Nonribosomal peptide synthetase, condensation domain"/>
    <property type="match status" value="1"/>
</dbReference>
<dbReference type="PROSITE" id="PS00455">
    <property type="entry name" value="AMP_BINDING"/>
    <property type="match status" value="1"/>
</dbReference>
<dbReference type="Pfam" id="PF13193">
    <property type="entry name" value="AMP-binding_C"/>
    <property type="match status" value="1"/>
</dbReference>
<name>A0ABY6B8U1_9GAMM</name>
<dbReference type="RefSeq" id="WP_261693268.1">
    <property type="nucleotide sequence ID" value="NZ_CP104694.1"/>
</dbReference>
<dbReference type="SUPFAM" id="SSF47336">
    <property type="entry name" value="ACP-like"/>
    <property type="match status" value="1"/>
</dbReference>
<dbReference type="Gene3D" id="3.30.300.30">
    <property type="match status" value="2"/>
</dbReference>
<keyword evidence="3" id="KW-1185">Reference proteome</keyword>
<dbReference type="SUPFAM" id="SSF56801">
    <property type="entry name" value="Acetyl-CoA synthetase-like"/>
    <property type="match status" value="2"/>
</dbReference>
<dbReference type="InterPro" id="IPR001242">
    <property type="entry name" value="Condensation_dom"/>
</dbReference>
<organism evidence="2 3">
    <name type="scientific">Tahibacter amnicola</name>
    <dbReference type="NCBI Taxonomy" id="2976241"/>
    <lineage>
        <taxon>Bacteria</taxon>
        <taxon>Pseudomonadati</taxon>
        <taxon>Pseudomonadota</taxon>
        <taxon>Gammaproteobacteria</taxon>
        <taxon>Lysobacterales</taxon>
        <taxon>Rhodanobacteraceae</taxon>
        <taxon>Tahibacter</taxon>
    </lineage>
</organism>
<dbReference type="Pfam" id="PF00501">
    <property type="entry name" value="AMP-binding"/>
    <property type="match status" value="1"/>
</dbReference>
<sequence length="1149" mass="123372">MIEGPTVGHGYCGDVGQGGYVSGGTRAYRTGDRVRRRVDGLLEFLGRIDDQVKVLGYRVELAEIDVALRCVPGVSQAAVRAMDRPSGDTQLCAFVVTDTQLIDESTILRALRDKLPQHMVPFRVVRVDAIPLKPNGKVDRGALPWPSDRAIAAHDPPRTATESALAAIWGDVLGVASVGRDADFFALGGNSLRTIVVAAAATKQGLSLGAAQLMKTPRLADLAAAIDGGALTGDSTLEMPAPFALATIAPTGGWPAGAEDAYPLTAMQEAMIASSLLDSGMPRYLIVRSRQIPGEFDETRLREVIDRLIARHPVLRTSLHWDGPLAKHQVVHSRIDAPVIRHDWRDRTREERERQRDSLLASRRRTPLVLDTAPLFRIDIVRLDEALTEIIWTAHHAILDGWSVATLFAQAGISSGGAVASDSAHASTQPTPNMAPLVMTERSALENPHTQRYWAAYVADHVACHLPTLPDGGVRREAGIASVPMLRIDLDAALIDSVRSVASIRRVPAKAIFFAAYAIVLARLCGREVLHTGYCTHRRDAQTVATQALGLYVTTLPVCIDTAVSNWGALIDAAHSVELTLWPHRHTPLVQVQRLAEGASLFDHFFNFNDFTDAVGAVGDAIPGSRPTLYNLNEFALTVNVLLDRPGRGASLHLAYDPSRFAAEQAASVGELMQLALHGMLSLDAPVDLVRDALRARIVDEWNATAQAWDFHCCMQDSFLRQAAATPGAPAVIDERGTLDYAGLLAQSSTLAEALVAAGVGPEVLVAVCLPRGRDQVIAALAILLAGGAYVPMEPAWPAARRDAVVDEAQIRYAIGDPALLPDVPQVFRVSRASQEVASVNAEAVLAQRRQGPDQLAYVIYTSGSTGRPKGVEMTHAAVVNTLIDINARIGLCPADRVLSVSSLTFDLSVYDIFGALAAGACVVMLSDASSGDPAQWLDCIRRHGVTIWNGVPMAAQILLDAAGNDADDILPVRHFLLSGDRIPPVLPERLKQRFAGAAVTSLGGATEAAIWSVLHPVSVDTSGWRGVPYGRPMANQTMYILDASDRLVPPGVTGQLHIGGVGLSRGYRGDPERTARQFFHHAGLDTRLYRTGDAARFLPDGTIEILGRIDNQVKIRGYRVELGDIEAAVAAHAGVTDCVVVLQPPGRW</sequence>
<dbReference type="InterPro" id="IPR020845">
    <property type="entry name" value="AMP-binding_CS"/>
</dbReference>
<dbReference type="Pfam" id="PF00550">
    <property type="entry name" value="PP-binding"/>
    <property type="match status" value="1"/>
</dbReference>
<reference evidence="2" key="1">
    <citation type="submission" date="2022-09" db="EMBL/GenBank/DDBJ databases">
        <title>Tahibacter sp. nov., isolated from a fresh water.</title>
        <authorList>
            <person name="Baek J.H."/>
            <person name="Lee J.K."/>
            <person name="Kim J.M."/>
            <person name="Jeon C.O."/>
        </authorList>
    </citation>
    <scope>NUCLEOTIDE SEQUENCE</scope>
    <source>
        <strain evidence="2">W38</strain>
    </source>
</reference>
<dbReference type="InterPro" id="IPR045851">
    <property type="entry name" value="AMP-bd_C_sf"/>
</dbReference>
<evidence type="ECO:0000313" key="3">
    <source>
        <dbReference type="Proteomes" id="UP001064632"/>
    </source>
</evidence>
<dbReference type="InterPro" id="IPR000873">
    <property type="entry name" value="AMP-dep_synth/lig_dom"/>
</dbReference>
<dbReference type="PROSITE" id="PS50075">
    <property type="entry name" value="CARRIER"/>
    <property type="match status" value="1"/>
</dbReference>
<dbReference type="Gene3D" id="3.40.50.12780">
    <property type="entry name" value="N-terminal domain of ligase-like"/>
    <property type="match status" value="2"/>
</dbReference>
<evidence type="ECO:0000313" key="2">
    <source>
        <dbReference type="EMBL" id="UXI66284.1"/>
    </source>
</evidence>
<dbReference type="Gene3D" id="1.10.1200.10">
    <property type="entry name" value="ACP-like"/>
    <property type="match status" value="1"/>
</dbReference>
<gene>
    <name evidence="2" type="ORF">N4264_16175</name>
</gene>
<dbReference type="SUPFAM" id="SSF52777">
    <property type="entry name" value="CoA-dependent acyltransferases"/>
    <property type="match status" value="2"/>
</dbReference>